<dbReference type="InterPro" id="IPR004398">
    <property type="entry name" value="RNA_MeTrfase_RsmD"/>
</dbReference>
<keyword evidence="1 3" id="KW-0489">Methyltransferase</keyword>
<dbReference type="Pfam" id="PF03602">
    <property type="entry name" value="Cons_hypoth95"/>
    <property type="match status" value="1"/>
</dbReference>
<organism evidence="3 4">
    <name type="scientific">Candidatus Saganbacteria bacterium</name>
    <dbReference type="NCBI Taxonomy" id="2575572"/>
    <lineage>
        <taxon>Bacteria</taxon>
        <taxon>Bacillati</taxon>
        <taxon>Saganbacteria</taxon>
    </lineage>
</organism>
<proteinExistence type="predicted"/>
<keyword evidence="2 3" id="KW-0808">Transferase</keyword>
<accession>A0A833L2Q8</accession>
<dbReference type="AlphaFoldDB" id="A0A833L2Q8"/>
<reference evidence="3 4" key="1">
    <citation type="submission" date="2019-12" db="EMBL/GenBank/DDBJ databases">
        <authorList>
            <person name="Wolfe R."/>
            <person name="Danczak R."/>
            <person name="Wilkins M."/>
        </authorList>
    </citation>
    <scope>NUCLEOTIDE SEQUENCE [LARGE SCALE GENOMIC DNA]</scope>
    <source>
        <strain evidence="3">X2_MaxBin.013</strain>
    </source>
</reference>
<dbReference type="Proteomes" id="UP000488506">
    <property type="component" value="Unassembled WGS sequence"/>
</dbReference>
<dbReference type="GO" id="GO:0031167">
    <property type="term" value="P:rRNA methylation"/>
    <property type="evidence" value="ECO:0007669"/>
    <property type="project" value="InterPro"/>
</dbReference>
<dbReference type="NCBIfam" id="TIGR00095">
    <property type="entry name" value="16S rRNA (guanine(966)-N(2))-methyltransferase RsmD"/>
    <property type="match status" value="1"/>
</dbReference>
<dbReference type="InterPro" id="IPR029063">
    <property type="entry name" value="SAM-dependent_MTases_sf"/>
</dbReference>
<name>A0A833L2Q8_UNCSA</name>
<evidence type="ECO:0000256" key="2">
    <source>
        <dbReference type="ARBA" id="ARBA00022679"/>
    </source>
</evidence>
<evidence type="ECO:0000313" key="3">
    <source>
        <dbReference type="EMBL" id="KAF0135294.1"/>
    </source>
</evidence>
<sequence>MRVISGKAKGRQLKVPKGNIRPLTSQAKEALFNIFAAKTPECDFLDLFAGSGAVGIEALSRGARIAFFVEIDRKSIPVIWENLKLCGFADNAEVYSLPVNRALIIFNKKGVKFDIIFAGAPYGFKGLEETLIYLGEYSLLKDSGVIIAEHRHKQDLAEEFGKLKKIRSERYGDTVFSFYKEQ</sequence>
<dbReference type="SUPFAM" id="SSF53335">
    <property type="entry name" value="S-adenosyl-L-methionine-dependent methyltransferases"/>
    <property type="match status" value="1"/>
</dbReference>
<dbReference type="PANTHER" id="PTHR43542:SF1">
    <property type="entry name" value="METHYLTRANSFERASE"/>
    <property type="match status" value="1"/>
</dbReference>
<gene>
    <name evidence="3" type="ORF">FD145_120</name>
</gene>
<dbReference type="GO" id="GO:0008168">
    <property type="term" value="F:methyltransferase activity"/>
    <property type="evidence" value="ECO:0007669"/>
    <property type="project" value="UniProtKB-KW"/>
</dbReference>
<dbReference type="PIRSF" id="PIRSF004553">
    <property type="entry name" value="CHP00095"/>
    <property type="match status" value="1"/>
</dbReference>
<evidence type="ECO:0000256" key="1">
    <source>
        <dbReference type="ARBA" id="ARBA00022603"/>
    </source>
</evidence>
<comment type="caution">
    <text evidence="3">The sequence shown here is derived from an EMBL/GenBank/DDBJ whole genome shotgun (WGS) entry which is preliminary data.</text>
</comment>
<dbReference type="PANTHER" id="PTHR43542">
    <property type="entry name" value="METHYLTRANSFERASE"/>
    <property type="match status" value="1"/>
</dbReference>
<dbReference type="EMBL" id="WPAF01000001">
    <property type="protein sequence ID" value="KAF0135294.1"/>
    <property type="molecule type" value="Genomic_DNA"/>
</dbReference>
<dbReference type="CDD" id="cd02440">
    <property type="entry name" value="AdoMet_MTases"/>
    <property type="match status" value="1"/>
</dbReference>
<protein>
    <submittedName>
        <fullName evidence="3">RNA methyltransferase RsmD family</fullName>
    </submittedName>
</protein>
<dbReference type="Gene3D" id="3.40.50.150">
    <property type="entry name" value="Vaccinia Virus protein VP39"/>
    <property type="match status" value="1"/>
</dbReference>
<evidence type="ECO:0000313" key="4">
    <source>
        <dbReference type="Proteomes" id="UP000488506"/>
    </source>
</evidence>